<evidence type="ECO:0000256" key="7">
    <source>
        <dbReference type="ARBA" id="ARBA00022692"/>
    </source>
</evidence>
<keyword evidence="4" id="KW-0997">Cell inner membrane</keyword>
<dbReference type="SUPFAM" id="SSF56112">
    <property type="entry name" value="Protein kinase-like (PK-like)"/>
    <property type="match status" value="1"/>
</dbReference>
<sequence length="528" mass="60370">MILKFLRLIKIIRVSIKYGLDEIAISGLKVPRTAKLIDTLIFWRDLSSPRGVRLRLALEELGPIFVKFGQVLSTRRDLMPPDIAEELARLQDRVPPFDSDLAIAQIVKSLGAHPEQLFASFEREPVASASIAQVHFATLKDGREVAVKVLRPGMKKLIDEDVALMHIAADWTSRLWADSKRLKPREVVGEFDKYLHDELDLMREAANASQLRRNFANSNLLLVPEMHWDYCSSSVIVMERMVGIPVSQIDRLVEAGVDLRKLSSDGVEIFFTQVFRDGFFHADMHPGNILVSIAPESFGRYIALDFGIVGTLNDYDKDYLSQNFLAFFRRDYKRVAEAHIESGWAPKDTRVDELEAAVRACCEPIFDRPLKDISFGQVLLRLFQTSRRFNVEVQPQLVLLQKTLLNIEGLGRQLDPELDLWQTAKPYLEKWMSNQVGPQGFMERLRAEAPRYAHIFPQLPRLLHQALTVHGVPRENDVELMKTLLAEQRQTNRLLSFIVYFVGAFALGALGLQVFMRWHQLPFNALRT</sequence>
<dbReference type="HAMAP" id="MF_00414">
    <property type="entry name" value="UbiB"/>
    <property type="match status" value="1"/>
</dbReference>
<evidence type="ECO:0000256" key="8">
    <source>
        <dbReference type="ARBA" id="ARBA00022741"/>
    </source>
</evidence>
<comment type="caution">
    <text evidence="13">Lacks conserved residue(s) required for the propagation of feature annotation.</text>
</comment>
<dbReference type="GO" id="GO:0005524">
    <property type="term" value="F:ATP binding"/>
    <property type="evidence" value="ECO:0007669"/>
    <property type="project" value="UniProtKB-KW"/>
</dbReference>
<evidence type="ECO:0000256" key="5">
    <source>
        <dbReference type="ARBA" id="ARBA00022679"/>
    </source>
</evidence>
<proteinExistence type="inferred from homology"/>
<feature type="transmembrane region" description="Helical" evidence="13">
    <location>
        <begin position="494"/>
        <end position="516"/>
    </location>
</feature>
<comment type="similarity">
    <text evidence="2">Belongs to the protein kinase superfamily. ADCK protein kinase family.</text>
</comment>
<dbReference type="InterPro" id="IPR010232">
    <property type="entry name" value="UbiB"/>
</dbReference>
<evidence type="ECO:0000313" key="16">
    <source>
        <dbReference type="Proteomes" id="UP000092634"/>
    </source>
</evidence>
<feature type="binding site" evidence="13">
    <location>
        <begin position="126"/>
        <end position="134"/>
    </location>
    <ligand>
        <name>ATP</name>
        <dbReference type="ChEBI" id="CHEBI:30616"/>
    </ligand>
</feature>
<dbReference type="InterPro" id="IPR004147">
    <property type="entry name" value="ABC1_dom"/>
</dbReference>
<accession>A0A1E8PQN3</accession>
<name>A0A1E8PQN3_9BURK</name>
<gene>
    <name evidence="13" type="primary">ubiB</name>
    <name evidence="15" type="ORF">BA896_006305</name>
</gene>
<dbReference type="EMBL" id="MAQB02000001">
    <property type="protein sequence ID" value="OFJ48588.1"/>
    <property type="molecule type" value="Genomic_DNA"/>
</dbReference>
<keyword evidence="11 13" id="KW-1133">Transmembrane helix</keyword>
<evidence type="ECO:0000256" key="1">
    <source>
        <dbReference type="ARBA" id="ARBA00005020"/>
    </source>
</evidence>
<dbReference type="GO" id="GO:0006744">
    <property type="term" value="P:ubiquinone biosynthetic process"/>
    <property type="evidence" value="ECO:0007669"/>
    <property type="project" value="UniProtKB-UniPathway"/>
</dbReference>
<dbReference type="InterPro" id="IPR011009">
    <property type="entry name" value="Kinase-like_dom_sf"/>
</dbReference>
<evidence type="ECO:0000256" key="11">
    <source>
        <dbReference type="ARBA" id="ARBA00022989"/>
    </source>
</evidence>
<evidence type="ECO:0000256" key="4">
    <source>
        <dbReference type="ARBA" id="ARBA00022519"/>
    </source>
</evidence>
<dbReference type="PANTHER" id="PTHR10566:SF113">
    <property type="entry name" value="PROTEIN ACTIVITY OF BC1 COMPLEX KINASE 7, CHLOROPLASTIC"/>
    <property type="match status" value="1"/>
</dbReference>
<dbReference type="InterPro" id="IPR045308">
    <property type="entry name" value="UbiB_bact"/>
</dbReference>
<reference evidence="15 16" key="1">
    <citation type="submission" date="2016-10" db="EMBL/GenBank/DDBJ databases">
        <title>Updated version of Genome Assembly of Janthinobacterium lividum ERGS5:01.</title>
        <authorList>
            <person name="Kumar R."/>
            <person name="Acharya V."/>
            <person name="Singh D."/>
        </authorList>
    </citation>
    <scope>NUCLEOTIDE SEQUENCE [LARGE SCALE GENOMIC DNA]</scope>
    <source>
        <strain evidence="15 16">ERGS5:01</strain>
    </source>
</reference>
<keyword evidence="5 13" id="KW-0808">Transferase</keyword>
<keyword evidence="15" id="KW-0830">Ubiquinone</keyword>
<comment type="pathway">
    <text evidence="1 13">Cofactor biosynthesis; ubiquinone biosynthesis [regulation].</text>
</comment>
<dbReference type="Pfam" id="PF03109">
    <property type="entry name" value="ABC1"/>
    <property type="match status" value="1"/>
</dbReference>
<protein>
    <recommendedName>
        <fullName evidence="13">Probable protein kinase UbiB</fullName>
        <ecNumber evidence="13">2.7.-.-</ecNumber>
    </recommendedName>
    <alternativeName>
        <fullName evidence="13">Ubiquinone biosynthesis protein UbiB</fullName>
    </alternativeName>
</protein>
<evidence type="ECO:0000256" key="6">
    <source>
        <dbReference type="ARBA" id="ARBA00022688"/>
    </source>
</evidence>
<keyword evidence="8 13" id="KW-0547">Nucleotide-binding</keyword>
<dbReference type="CDD" id="cd13972">
    <property type="entry name" value="UbiB"/>
    <property type="match status" value="1"/>
</dbReference>
<comment type="caution">
    <text evidence="15">The sequence shown here is derived from an EMBL/GenBank/DDBJ whole genome shotgun (WGS) entry which is preliminary data.</text>
</comment>
<keyword evidence="3 13" id="KW-1003">Cell membrane</keyword>
<dbReference type="UniPathway" id="UPA00232"/>
<evidence type="ECO:0000256" key="9">
    <source>
        <dbReference type="ARBA" id="ARBA00022777"/>
    </source>
</evidence>
<evidence type="ECO:0000256" key="13">
    <source>
        <dbReference type="HAMAP-Rule" id="MF_00414"/>
    </source>
</evidence>
<dbReference type="Proteomes" id="UP000092634">
    <property type="component" value="Unassembled WGS sequence"/>
</dbReference>
<evidence type="ECO:0000256" key="12">
    <source>
        <dbReference type="ARBA" id="ARBA00023136"/>
    </source>
</evidence>
<keyword evidence="10 13" id="KW-0067">ATP-binding</keyword>
<organism evidence="15 16">
    <name type="scientific">Janthinobacterium lividum</name>
    <dbReference type="NCBI Taxonomy" id="29581"/>
    <lineage>
        <taxon>Bacteria</taxon>
        <taxon>Pseudomonadati</taxon>
        <taxon>Pseudomonadota</taxon>
        <taxon>Betaproteobacteria</taxon>
        <taxon>Burkholderiales</taxon>
        <taxon>Oxalobacteraceae</taxon>
        <taxon>Janthinobacterium</taxon>
    </lineage>
</organism>
<comment type="subcellular location">
    <subcellularLocation>
        <location evidence="13">Cell membrane</location>
        <topology evidence="13">Single-pass membrane protein</topology>
    </subcellularLocation>
</comment>
<evidence type="ECO:0000256" key="2">
    <source>
        <dbReference type="ARBA" id="ARBA00009670"/>
    </source>
</evidence>
<keyword evidence="12 13" id="KW-0472">Membrane</keyword>
<feature type="active site" description="Proton acceptor" evidence="13">
    <location>
        <position position="283"/>
    </location>
</feature>
<evidence type="ECO:0000313" key="15">
    <source>
        <dbReference type="EMBL" id="OFJ48588.1"/>
    </source>
</evidence>
<comment type="similarity">
    <text evidence="13">Belongs to the ABC1 family. UbiB subfamily.</text>
</comment>
<dbReference type="NCBIfam" id="TIGR01982">
    <property type="entry name" value="UbiB"/>
    <property type="match status" value="1"/>
</dbReference>
<evidence type="ECO:0000256" key="3">
    <source>
        <dbReference type="ARBA" id="ARBA00022475"/>
    </source>
</evidence>
<dbReference type="EC" id="2.7.-.-" evidence="13"/>
<dbReference type="AlphaFoldDB" id="A0A1E8PQN3"/>
<dbReference type="GO" id="GO:0005886">
    <property type="term" value="C:plasma membrane"/>
    <property type="evidence" value="ECO:0007669"/>
    <property type="project" value="UniProtKB-SubCell"/>
</dbReference>
<evidence type="ECO:0000256" key="10">
    <source>
        <dbReference type="ARBA" id="ARBA00022840"/>
    </source>
</evidence>
<feature type="binding site" evidence="13">
    <location>
        <position position="148"/>
    </location>
    <ligand>
        <name>ATP</name>
        <dbReference type="ChEBI" id="CHEBI:30616"/>
    </ligand>
</feature>
<comment type="function">
    <text evidence="13">Is probably a protein kinase regulator of UbiI activity which is involved in aerobic coenzyme Q (ubiquinone) biosynthesis.</text>
</comment>
<keyword evidence="6 13" id="KW-0831">Ubiquinone biosynthesis</keyword>
<evidence type="ECO:0000259" key="14">
    <source>
        <dbReference type="Pfam" id="PF03109"/>
    </source>
</evidence>
<dbReference type="InterPro" id="IPR050154">
    <property type="entry name" value="UbiB_kinase"/>
</dbReference>
<dbReference type="GO" id="GO:0010795">
    <property type="term" value="P:regulation of ubiquinone biosynthetic process"/>
    <property type="evidence" value="ECO:0007669"/>
    <property type="project" value="UniProtKB-UniRule"/>
</dbReference>
<dbReference type="NCBIfam" id="NF003404">
    <property type="entry name" value="PRK04750.1"/>
    <property type="match status" value="1"/>
</dbReference>
<feature type="domain" description="ABC1 atypical kinase-like" evidence="14">
    <location>
        <begin position="89"/>
        <end position="338"/>
    </location>
</feature>
<keyword evidence="7 13" id="KW-0812">Transmembrane</keyword>
<dbReference type="PANTHER" id="PTHR10566">
    <property type="entry name" value="CHAPERONE-ACTIVITY OF BC1 COMPLEX CABC1 -RELATED"/>
    <property type="match status" value="1"/>
</dbReference>
<keyword evidence="9 13" id="KW-0418">Kinase</keyword>
<dbReference type="GO" id="GO:0004672">
    <property type="term" value="F:protein kinase activity"/>
    <property type="evidence" value="ECO:0007669"/>
    <property type="project" value="UniProtKB-UniRule"/>
</dbReference>